<dbReference type="InParanoid" id="A0A0C3GGD2"/>
<feature type="region of interest" description="Disordered" evidence="1">
    <location>
        <begin position="121"/>
        <end position="140"/>
    </location>
</feature>
<reference evidence="3" key="2">
    <citation type="submission" date="2015-01" db="EMBL/GenBank/DDBJ databases">
        <title>Evolutionary Origins and Diversification of the Mycorrhizal Mutualists.</title>
        <authorList>
            <consortium name="DOE Joint Genome Institute"/>
            <consortium name="Mycorrhizal Genomics Consortium"/>
            <person name="Kohler A."/>
            <person name="Kuo A."/>
            <person name="Nagy L.G."/>
            <person name="Floudas D."/>
            <person name="Copeland A."/>
            <person name="Barry K.W."/>
            <person name="Cichocki N."/>
            <person name="Veneault-Fourrey C."/>
            <person name="LaButti K."/>
            <person name="Lindquist E.A."/>
            <person name="Lipzen A."/>
            <person name="Lundell T."/>
            <person name="Morin E."/>
            <person name="Murat C."/>
            <person name="Riley R."/>
            <person name="Ohm R."/>
            <person name="Sun H."/>
            <person name="Tunlid A."/>
            <person name="Henrissat B."/>
            <person name="Grigoriev I.V."/>
            <person name="Hibbett D.S."/>
            <person name="Martin F."/>
        </authorList>
    </citation>
    <scope>NUCLEOTIDE SEQUENCE [LARGE SCALE GENOMIC DNA]</scope>
    <source>
        <strain evidence="3">Zn</strain>
    </source>
</reference>
<name>A0A0C3GGD2_OIDMZ</name>
<accession>A0A0C3GGD2</accession>
<evidence type="ECO:0000313" key="3">
    <source>
        <dbReference type="Proteomes" id="UP000054321"/>
    </source>
</evidence>
<dbReference type="GO" id="GO:1990112">
    <property type="term" value="C:RQC complex"/>
    <property type="evidence" value="ECO:0007669"/>
    <property type="project" value="TreeGrafter"/>
</dbReference>
<protein>
    <recommendedName>
        <fullName evidence="4">Transcription factor 25</fullName>
    </recommendedName>
</protein>
<dbReference type="AlphaFoldDB" id="A0A0C3GGD2"/>
<evidence type="ECO:0000256" key="1">
    <source>
        <dbReference type="SAM" id="MobiDB-lite"/>
    </source>
</evidence>
<dbReference type="InterPro" id="IPR006994">
    <property type="entry name" value="TCF25/Rqc1"/>
</dbReference>
<dbReference type="OrthoDB" id="205993at2759"/>
<gene>
    <name evidence="2" type="ORF">OIDMADRAFT_171349</name>
</gene>
<feature type="compositionally biased region" description="Acidic residues" evidence="1">
    <location>
        <begin position="702"/>
        <end position="718"/>
    </location>
</feature>
<proteinExistence type="predicted"/>
<feature type="compositionally biased region" description="Polar residues" evidence="1">
    <location>
        <begin position="666"/>
        <end position="679"/>
    </location>
</feature>
<feature type="region of interest" description="Disordered" evidence="1">
    <location>
        <begin position="1"/>
        <end position="113"/>
    </location>
</feature>
<keyword evidence="3" id="KW-1185">Reference proteome</keyword>
<evidence type="ECO:0008006" key="4">
    <source>
        <dbReference type="Google" id="ProtNLM"/>
    </source>
</evidence>
<feature type="compositionally biased region" description="Basic residues" evidence="1">
    <location>
        <begin position="85"/>
        <end position="98"/>
    </location>
</feature>
<dbReference type="Pfam" id="PF04910">
    <property type="entry name" value="Tcf25"/>
    <property type="match status" value="1"/>
</dbReference>
<feature type="compositionally biased region" description="Basic and acidic residues" evidence="1">
    <location>
        <begin position="104"/>
        <end position="113"/>
    </location>
</feature>
<dbReference type="PANTHER" id="PTHR22684">
    <property type="entry name" value="NULP1-RELATED"/>
    <property type="match status" value="1"/>
</dbReference>
<feature type="compositionally biased region" description="Acidic residues" evidence="1">
    <location>
        <begin position="50"/>
        <end position="68"/>
    </location>
</feature>
<evidence type="ECO:0000313" key="2">
    <source>
        <dbReference type="EMBL" id="KIM95205.1"/>
    </source>
</evidence>
<dbReference type="GO" id="GO:0072344">
    <property type="term" value="P:rescue of stalled ribosome"/>
    <property type="evidence" value="ECO:0007669"/>
    <property type="project" value="TreeGrafter"/>
</dbReference>
<dbReference type="PANTHER" id="PTHR22684:SF0">
    <property type="entry name" value="RIBOSOME QUALITY CONTROL COMPLEX SUBUNIT TCF25"/>
    <property type="match status" value="1"/>
</dbReference>
<sequence length="718" mass="81209">MSSRQLRKLQQRRELEEAKLRGEAEESEVEPVDRPRKSKPSLFANLAALENEDEEDDEVAADKEDVENAEGIQNEADASPASVPKAKKPKKKKKKAKSKTAESAGEKEKVGDEIEEALRELNLKRPDDASNEQDTRPPLDPEYERVCALLGIQTQHLKVANEMRNLFGKTALENHDSAGGPVGRAARRQRAQQEQVDLETALKGRHPPGKGLPELILRRNIFIQGKDEWPKGTTGGLTMAVTDDKKDGHRSVEFKFVHDQTYQDLQHSFYQYVEIGDPQNLIGLLMRNPYHISLLTQVSKIARNQGDHALASDLLERALFTFGRATTTLFSKKVAEGKVRLDFHRPENRELWLAGYQYIKSLVMKGTYRTALEWAKFLLSLDPVGDPYCMRLMIHQLALRAQEFNWLLDMCDPNFDSNEGERSPYVRMVGSDAFKYHITPSLAFAALQLRDGKRSRTLLTKSMQQIPWFFTRLFQDINLDVPSSIWGITPRTRAEELFTAMCIKYTKDLWDTPEATALLMEIAHTISKVDASSIPLIKDEELTLDVVRFVYLDNTPELMAMVPSVLLHRSNNSDSDPIPPDNSIISYPSQRIPLQQRDGIGDALVDFNDPLAALHRFIPDLNNMAMRPGIMEQLEGILGLGRGRPEEDGEDDDNDRQISEELGDDTPQSEGDNDPTPSSGRGLLGNWFWNRGSRAHQREGEEHEEQEGVDDTDSDFQS</sequence>
<dbReference type="STRING" id="913774.A0A0C3GGD2"/>
<feature type="region of interest" description="Disordered" evidence="1">
    <location>
        <begin position="640"/>
        <end position="718"/>
    </location>
</feature>
<dbReference type="Proteomes" id="UP000054321">
    <property type="component" value="Unassembled WGS sequence"/>
</dbReference>
<reference evidence="2 3" key="1">
    <citation type="submission" date="2014-04" db="EMBL/GenBank/DDBJ databases">
        <authorList>
            <consortium name="DOE Joint Genome Institute"/>
            <person name="Kuo A."/>
            <person name="Martino E."/>
            <person name="Perotto S."/>
            <person name="Kohler A."/>
            <person name="Nagy L.G."/>
            <person name="Floudas D."/>
            <person name="Copeland A."/>
            <person name="Barry K.W."/>
            <person name="Cichocki N."/>
            <person name="Veneault-Fourrey C."/>
            <person name="LaButti K."/>
            <person name="Lindquist E.A."/>
            <person name="Lipzen A."/>
            <person name="Lundell T."/>
            <person name="Morin E."/>
            <person name="Murat C."/>
            <person name="Sun H."/>
            <person name="Tunlid A."/>
            <person name="Henrissat B."/>
            <person name="Grigoriev I.V."/>
            <person name="Hibbett D.S."/>
            <person name="Martin F."/>
            <person name="Nordberg H.P."/>
            <person name="Cantor M.N."/>
            <person name="Hua S.X."/>
        </authorList>
    </citation>
    <scope>NUCLEOTIDE SEQUENCE [LARGE SCALE GENOMIC DNA]</scope>
    <source>
        <strain evidence="2 3">Zn</strain>
    </source>
</reference>
<feature type="compositionally biased region" description="Basic and acidic residues" evidence="1">
    <location>
        <begin position="11"/>
        <end position="24"/>
    </location>
</feature>
<dbReference type="EMBL" id="KN832887">
    <property type="protein sequence ID" value="KIM95205.1"/>
    <property type="molecule type" value="Genomic_DNA"/>
</dbReference>
<feature type="compositionally biased region" description="Basic residues" evidence="1">
    <location>
        <begin position="1"/>
        <end position="10"/>
    </location>
</feature>
<organism evidence="2 3">
    <name type="scientific">Oidiodendron maius (strain Zn)</name>
    <dbReference type="NCBI Taxonomy" id="913774"/>
    <lineage>
        <taxon>Eukaryota</taxon>
        <taxon>Fungi</taxon>
        <taxon>Dikarya</taxon>
        <taxon>Ascomycota</taxon>
        <taxon>Pezizomycotina</taxon>
        <taxon>Leotiomycetes</taxon>
        <taxon>Leotiomycetes incertae sedis</taxon>
        <taxon>Myxotrichaceae</taxon>
        <taxon>Oidiodendron</taxon>
    </lineage>
</organism>
<dbReference type="HOGENOM" id="CLU_008321_1_0_1"/>
<dbReference type="GO" id="GO:1990116">
    <property type="term" value="P:ribosome-associated ubiquitin-dependent protein catabolic process"/>
    <property type="evidence" value="ECO:0007669"/>
    <property type="project" value="TreeGrafter"/>
</dbReference>
<feature type="region of interest" description="Disordered" evidence="1">
    <location>
        <begin position="172"/>
        <end position="192"/>
    </location>
</feature>
<dbReference type="FunCoup" id="A0A0C3GGD2">
    <property type="interactions" value="57"/>
</dbReference>